<dbReference type="EMBL" id="JBEWSZ010000003">
    <property type="protein sequence ID" value="MET2831209.1"/>
    <property type="molecule type" value="Genomic_DNA"/>
</dbReference>
<feature type="domain" description="Ubiquitin-like protease family profile" evidence="5">
    <location>
        <begin position="1025"/>
        <end position="1197"/>
    </location>
</feature>
<evidence type="ECO:0000256" key="4">
    <source>
        <dbReference type="SAM" id="MobiDB-lite"/>
    </source>
</evidence>
<gene>
    <name evidence="6" type="ORF">ABVQ20_30060</name>
</gene>
<feature type="region of interest" description="Disordered" evidence="4">
    <location>
        <begin position="1"/>
        <end position="21"/>
    </location>
</feature>
<keyword evidence="2" id="KW-0378">Hydrolase</keyword>
<dbReference type="Proteomes" id="UP001548832">
    <property type="component" value="Unassembled WGS sequence"/>
</dbReference>
<evidence type="ECO:0000313" key="6">
    <source>
        <dbReference type="EMBL" id="MET2831209.1"/>
    </source>
</evidence>
<evidence type="ECO:0000256" key="3">
    <source>
        <dbReference type="ARBA" id="ARBA00022807"/>
    </source>
</evidence>
<evidence type="ECO:0000256" key="2">
    <source>
        <dbReference type="ARBA" id="ARBA00022801"/>
    </source>
</evidence>
<feature type="region of interest" description="Disordered" evidence="4">
    <location>
        <begin position="827"/>
        <end position="851"/>
    </location>
</feature>
<name>A0ABV2DMP0_9HYPH</name>
<protein>
    <submittedName>
        <fullName evidence="6">Ulp1 family isopeptidase</fullName>
    </submittedName>
</protein>
<feature type="region of interest" description="Disordered" evidence="4">
    <location>
        <begin position="990"/>
        <end position="1009"/>
    </location>
</feature>
<keyword evidence="3" id="KW-0788">Thiol protease</keyword>
<evidence type="ECO:0000256" key="1">
    <source>
        <dbReference type="ARBA" id="ARBA00022670"/>
    </source>
</evidence>
<dbReference type="PANTHER" id="PTHR46468:SF1">
    <property type="entry name" value="SENTRIN-SPECIFIC PROTEASE 8"/>
    <property type="match status" value="1"/>
</dbReference>
<dbReference type="InterPro" id="IPR038765">
    <property type="entry name" value="Papain-like_cys_pep_sf"/>
</dbReference>
<dbReference type="PANTHER" id="PTHR46468">
    <property type="entry name" value="SENTRIN-SPECIFIC PROTEASE 8"/>
    <property type="match status" value="1"/>
</dbReference>
<organism evidence="6 7">
    <name type="scientific">Mesorhizobium shangrilense</name>
    <dbReference type="NCBI Taxonomy" id="460060"/>
    <lineage>
        <taxon>Bacteria</taxon>
        <taxon>Pseudomonadati</taxon>
        <taxon>Pseudomonadota</taxon>
        <taxon>Alphaproteobacteria</taxon>
        <taxon>Hyphomicrobiales</taxon>
        <taxon>Phyllobacteriaceae</taxon>
        <taxon>Mesorhizobium</taxon>
    </lineage>
</organism>
<accession>A0ABV2DMP0</accession>
<dbReference type="InterPro" id="IPR003653">
    <property type="entry name" value="Peptidase_C48_C"/>
</dbReference>
<dbReference type="Gene3D" id="3.40.395.10">
    <property type="entry name" value="Adenoviral Proteinase, Chain A"/>
    <property type="match status" value="1"/>
</dbReference>
<dbReference type="InterPro" id="IPR044613">
    <property type="entry name" value="Nep1/2-like"/>
</dbReference>
<evidence type="ECO:0000259" key="5">
    <source>
        <dbReference type="PROSITE" id="PS50600"/>
    </source>
</evidence>
<reference evidence="6 7" key="1">
    <citation type="submission" date="2024-06" db="EMBL/GenBank/DDBJ databases">
        <authorList>
            <person name="Kim D.-U."/>
        </authorList>
    </citation>
    <scope>NUCLEOTIDE SEQUENCE [LARGE SCALE GENOMIC DNA]</scope>
    <source>
        <strain evidence="6 7">KACC15460</strain>
    </source>
</reference>
<comment type="caution">
    <text evidence="6">The sequence shown here is derived from an EMBL/GenBank/DDBJ whole genome shotgun (WGS) entry which is preliminary data.</text>
</comment>
<keyword evidence="7" id="KW-1185">Reference proteome</keyword>
<proteinExistence type="predicted"/>
<dbReference type="RefSeq" id="WP_354463319.1">
    <property type="nucleotide sequence ID" value="NZ_JBEWSZ010000003.1"/>
</dbReference>
<dbReference type="SUPFAM" id="SSF54001">
    <property type="entry name" value="Cysteine proteinases"/>
    <property type="match status" value="1"/>
</dbReference>
<keyword evidence="1" id="KW-0645">Protease</keyword>
<sequence>MDFASTKRVRGQSNRAGLQDSSRAALSAGAAAFEQQLSEIRNSGGGGGAMPAGSAPQPAQFVKRLSKRPLHFRDEDFILSLEKALIKGNAAENTARVYVDLLLSFGRWLFANNKDPIMDRLDHESLTDDAREFVGKSNAAKLFTAIGHLRTAQSTGGIVPIAGRAEFTPHCEDVALINEYKNEAAISTNKRNAIALRSFSDYLRQNNKKGIAGRLSGKALDGDVKDYKKEAGGDPKIGYALACLRKSQAGAKAMQHERHIPLVPIPEDAALMQPRRVGEAIAQHSASQEAVSWPKDLAAAAHVQDVLLELMDGPGPFSAPQPTQFVKRLSNRPLHPGDSASISALEAALIKGNAAENTARVYLGSLLSFGHWLFANNKDPINDRLDHGSLTEDALRFIGNRKPKTLLAAIGHLRTSQSTGGVVTIAGRAELTPYPHDAALINQYSDEALSRSTVTALRSFSDYLRQNNKEGIADRLSGKKLDGDVKGYKEDAGGNPKIGYALACLRKSQAGAKAMELERRVPLVPIPEDAAQMEPRRVGEAIARHSASHEAGSWPKELRAQQDDQPVPSFFIAPGKLPAGPDNLNSIGAGAFGAAGSGHAGVQAAARPLLALSEQQIRRSPGADRGNLLPTEWVIINNEHSTALLRPAKRQRNLNAPPAVAIQQQLNGIGDLGGRMPIQPSTYQVGALMTGSESEHIPRLQSEIRGIGGATAQHSAPHDAIVSRFVVPMEDYDQDLLWEGVDKAGPLPSLGSSASHYQPPASAGAVHALNGRHDYQSAADELAGSSVLPRRQDGGFEAMVHQNPPTPFELNAWVPAPDFPPPFTGPVPVHHQGARQPGSPQELSPVPASSDDEGLAWLSEELVRRRMQELASLSSAGAQDLYPGFEALVAPDPAELGYNAHFAPTPSARASSDIYGGLQSFVDLNAPTPSDMRDDAHSAPVRPRGQMLGEWQSTMQRTGSAAILRSGGPDDTQLIPHGQLWAMGEPTPAAEVPARAPQPASPVTAGPSDTYRGVPVVDLTTSSYAEIEALDATALAEATVLGTTEHLSDAHIGRDYLLLEQVLQGANPALAARTRLLEGLISVQLRSPHLDEQQGQSRLKGIYGRDNDTADFLFLPVNNASPDDLRSLGTHWSLLFVDRRSRERAVAYHYDSAGHYNRSIAQQLAGLLNATFAPAPMARQPNDYDCGVYVLDATWALVGRLIGGEGPDHQLLPLDDLVADRQALQDRLRRRLPHEEEPLQL</sequence>
<feature type="compositionally biased region" description="Polar residues" evidence="4">
    <location>
        <begin position="11"/>
        <end position="20"/>
    </location>
</feature>
<dbReference type="Pfam" id="PF02902">
    <property type="entry name" value="Peptidase_C48"/>
    <property type="match status" value="1"/>
</dbReference>
<dbReference type="PROSITE" id="PS50600">
    <property type="entry name" value="ULP_PROTEASE"/>
    <property type="match status" value="1"/>
</dbReference>
<evidence type="ECO:0000313" key="7">
    <source>
        <dbReference type="Proteomes" id="UP001548832"/>
    </source>
</evidence>